<dbReference type="AlphaFoldDB" id="A0A9D3XEF4"/>
<proteinExistence type="predicted"/>
<sequence length="107" mass="12298">MSVLSEASLLDLPSKTAKGLQYRFHIDCNYCDKNMLSMYSVGHVFQLRSVVYLAELFFFFFLINTQIFSAPTLVIAELHLLKISDRSTWKKMVGLSLQTKKQTKIKA</sequence>
<keyword evidence="2" id="KW-1185">Reference proteome</keyword>
<name>A0A9D3XEF4_9SAUR</name>
<dbReference type="Proteomes" id="UP000827986">
    <property type="component" value="Unassembled WGS sequence"/>
</dbReference>
<dbReference type="EMBL" id="JAHDVG010000474">
    <property type="protein sequence ID" value="KAH1177685.1"/>
    <property type="molecule type" value="Genomic_DNA"/>
</dbReference>
<comment type="caution">
    <text evidence="1">The sequence shown here is derived from an EMBL/GenBank/DDBJ whole genome shotgun (WGS) entry which is preliminary data.</text>
</comment>
<organism evidence="1 2">
    <name type="scientific">Mauremys mutica</name>
    <name type="common">yellowpond turtle</name>
    <dbReference type="NCBI Taxonomy" id="74926"/>
    <lineage>
        <taxon>Eukaryota</taxon>
        <taxon>Metazoa</taxon>
        <taxon>Chordata</taxon>
        <taxon>Craniata</taxon>
        <taxon>Vertebrata</taxon>
        <taxon>Euteleostomi</taxon>
        <taxon>Archelosauria</taxon>
        <taxon>Testudinata</taxon>
        <taxon>Testudines</taxon>
        <taxon>Cryptodira</taxon>
        <taxon>Durocryptodira</taxon>
        <taxon>Testudinoidea</taxon>
        <taxon>Geoemydidae</taxon>
        <taxon>Geoemydinae</taxon>
        <taxon>Mauremys</taxon>
    </lineage>
</organism>
<evidence type="ECO:0000313" key="2">
    <source>
        <dbReference type="Proteomes" id="UP000827986"/>
    </source>
</evidence>
<reference evidence="1" key="1">
    <citation type="submission" date="2021-09" db="EMBL/GenBank/DDBJ databases">
        <title>The genome of Mauremys mutica provides insights into the evolution of semi-aquatic lifestyle.</title>
        <authorList>
            <person name="Gong S."/>
            <person name="Gao Y."/>
        </authorList>
    </citation>
    <scope>NUCLEOTIDE SEQUENCE</scope>
    <source>
        <strain evidence="1">MM-2020</strain>
        <tissue evidence="1">Muscle</tissue>
    </source>
</reference>
<protein>
    <submittedName>
        <fullName evidence="1">Uncharacterized protein</fullName>
    </submittedName>
</protein>
<accession>A0A9D3XEF4</accession>
<evidence type="ECO:0000313" key="1">
    <source>
        <dbReference type="EMBL" id="KAH1177685.1"/>
    </source>
</evidence>
<gene>
    <name evidence="1" type="ORF">KIL84_011387</name>
</gene>